<protein>
    <recommendedName>
        <fullName evidence="1">T6SS Phospholipase effector Tle1-like catalytic domain-containing protein</fullName>
    </recommendedName>
</protein>
<keyword evidence="3" id="KW-1185">Reference proteome</keyword>
<reference evidence="2 3" key="1">
    <citation type="journal article" date="2016" name="Mol. Biol. Evol.">
        <title>Comparative Genomics of Early-Diverging Mushroom-Forming Fungi Provides Insights into the Origins of Lignocellulose Decay Capabilities.</title>
        <authorList>
            <person name="Nagy L.G."/>
            <person name="Riley R."/>
            <person name="Tritt A."/>
            <person name="Adam C."/>
            <person name="Daum C."/>
            <person name="Floudas D."/>
            <person name="Sun H."/>
            <person name="Yadav J.S."/>
            <person name="Pangilinan J."/>
            <person name="Larsson K.H."/>
            <person name="Matsuura K."/>
            <person name="Barry K."/>
            <person name="Labutti K."/>
            <person name="Kuo R."/>
            <person name="Ohm R.A."/>
            <person name="Bhattacharya S.S."/>
            <person name="Shirouzu T."/>
            <person name="Yoshinaga Y."/>
            <person name="Martin F.M."/>
            <person name="Grigoriev I.V."/>
            <person name="Hibbett D.S."/>
        </authorList>
    </citation>
    <scope>NUCLEOTIDE SEQUENCE [LARGE SCALE GENOMIC DNA]</scope>
    <source>
        <strain evidence="2 3">CBS 109695</strain>
    </source>
</reference>
<proteinExistence type="predicted"/>
<gene>
    <name evidence="2" type="ORF">FIBSPDRAFT_555977</name>
</gene>
<dbReference type="Pfam" id="PF09994">
    <property type="entry name" value="T6SS_Tle1-like_cat"/>
    <property type="match status" value="1"/>
</dbReference>
<dbReference type="OrthoDB" id="538223at2759"/>
<organism evidence="2 3">
    <name type="scientific">Athelia psychrophila</name>
    <dbReference type="NCBI Taxonomy" id="1759441"/>
    <lineage>
        <taxon>Eukaryota</taxon>
        <taxon>Fungi</taxon>
        <taxon>Dikarya</taxon>
        <taxon>Basidiomycota</taxon>
        <taxon>Agaricomycotina</taxon>
        <taxon>Agaricomycetes</taxon>
        <taxon>Agaricomycetidae</taxon>
        <taxon>Atheliales</taxon>
        <taxon>Atheliaceae</taxon>
        <taxon>Athelia</taxon>
    </lineage>
</organism>
<evidence type="ECO:0000259" key="1">
    <source>
        <dbReference type="Pfam" id="PF09994"/>
    </source>
</evidence>
<dbReference type="EMBL" id="KV417560">
    <property type="protein sequence ID" value="KZP19873.1"/>
    <property type="molecule type" value="Genomic_DNA"/>
</dbReference>
<accession>A0A166IIV1</accession>
<evidence type="ECO:0000313" key="2">
    <source>
        <dbReference type="EMBL" id="KZP19873.1"/>
    </source>
</evidence>
<dbReference type="Proteomes" id="UP000076532">
    <property type="component" value="Unassembled WGS sequence"/>
</dbReference>
<sequence>MEDSSEICGCSPTSTAIRKGRNLVICIDGTSNKCGIQNTNVAELYSQILQEESGEQLTYYDSGIGTSATPSWKSWSYLKQVVDKKIDLLIAWNLKKVIIRAYMWLAYQYREGDEIFLFGFSRGAFQVRALAGMIETVRTNLTV</sequence>
<evidence type="ECO:0000313" key="3">
    <source>
        <dbReference type="Proteomes" id="UP000076532"/>
    </source>
</evidence>
<feature type="domain" description="T6SS Phospholipase effector Tle1-like catalytic" evidence="1">
    <location>
        <begin position="21"/>
        <end position="137"/>
    </location>
</feature>
<dbReference type="PANTHER" id="PTHR33840:SF1">
    <property type="entry name" value="TLE1 PHOSPHOLIPASE DOMAIN-CONTAINING PROTEIN"/>
    <property type="match status" value="1"/>
</dbReference>
<dbReference type="AlphaFoldDB" id="A0A166IIV1"/>
<name>A0A166IIV1_9AGAM</name>
<dbReference type="InterPro" id="IPR018712">
    <property type="entry name" value="Tle1-like_cat"/>
</dbReference>
<dbReference type="STRING" id="436010.A0A166IIV1"/>
<dbReference type="PANTHER" id="PTHR33840">
    <property type="match status" value="1"/>
</dbReference>